<proteinExistence type="predicted"/>
<reference evidence="1" key="1">
    <citation type="journal article" date="2015" name="Genome Announc.">
        <title>Complete Genome Sequence of the Bacteriochlorophyll b-Producing Photosynthetic Bacterium Blastochloris viridis.</title>
        <authorList>
            <person name="Tsukatani Y."/>
            <person name="Hirose Y."/>
            <person name="Harada J."/>
            <person name="Misawa N."/>
            <person name="Mori K."/>
            <person name="Inoue K."/>
            <person name="Tamiaki H."/>
        </authorList>
    </citation>
    <scope>NUCLEOTIDE SEQUENCE [LARGE SCALE GENOMIC DNA]</scope>
    <source>
        <strain evidence="1">DSM 133</strain>
    </source>
</reference>
<gene>
    <name evidence="1" type="ORF">BV133_3500</name>
</gene>
<dbReference type="AlphaFoldDB" id="A0A182D763"/>
<accession>A0A182D763</accession>
<organism evidence="1">
    <name type="scientific">Blastochloris viridis</name>
    <name type="common">Rhodopseudomonas viridis</name>
    <dbReference type="NCBI Taxonomy" id="1079"/>
    <lineage>
        <taxon>Bacteria</taxon>
        <taxon>Pseudomonadati</taxon>
        <taxon>Pseudomonadota</taxon>
        <taxon>Alphaproteobacteria</taxon>
        <taxon>Hyphomicrobiales</taxon>
        <taxon>Blastochloridaceae</taxon>
        <taxon>Blastochloris</taxon>
    </lineage>
</organism>
<protein>
    <submittedName>
        <fullName evidence="1">Uncharacterized protein</fullName>
    </submittedName>
</protein>
<sequence length="37" mass="4160">MQLIGFLEHRRRSVALRRTATDIGSDRGLLRPLLSPG</sequence>
<name>A0A182D763_BLAVI</name>
<evidence type="ECO:0000313" key="1">
    <source>
        <dbReference type="EMBL" id="BAS01094.1"/>
    </source>
</evidence>
<dbReference type="EMBL" id="AP014854">
    <property type="protein sequence ID" value="BAS01094.1"/>
    <property type="molecule type" value="Genomic_DNA"/>
</dbReference>